<dbReference type="SUPFAM" id="SSF53822">
    <property type="entry name" value="Periplasmic binding protein-like I"/>
    <property type="match status" value="1"/>
</dbReference>
<gene>
    <name evidence="5" type="ORF">AB0C36_36910</name>
</gene>
<evidence type="ECO:0000256" key="1">
    <source>
        <dbReference type="ARBA" id="ARBA00023015"/>
    </source>
</evidence>
<organism evidence="5 6">
    <name type="scientific">Streptodolium elevatio</name>
    <dbReference type="NCBI Taxonomy" id="3157996"/>
    <lineage>
        <taxon>Bacteria</taxon>
        <taxon>Bacillati</taxon>
        <taxon>Actinomycetota</taxon>
        <taxon>Actinomycetes</taxon>
        <taxon>Kitasatosporales</taxon>
        <taxon>Streptomycetaceae</taxon>
        <taxon>Streptodolium</taxon>
    </lineage>
</organism>
<dbReference type="Pfam" id="PF13377">
    <property type="entry name" value="Peripla_BP_3"/>
    <property type="match status" value="1"/>
</dbReference>
<evidence type="ECO:0000313" key="6">
    <source>
        <dbReference type="Proteomes" id="UP001551482"/>
    </source>
</evidence>
<dbReference type="Gene3D" id="3.40.50.2300">
    <property type="match status" value="2"/>
</dbReference>
<dbReference type="Gene3D" id="1.10.260.40">
    <property type="entry name" value="lambda repressor-like DNA-binding domains"/>
    <property type="match status" value="1"/>
</dbReference>
<keyword evidence="1" id="KW-0805">Transcription regulation</keyword>
<dbReference type="RefSeq" id="WP_358362918.1">
    <property type="nucleotide sequence ID" value="NZ_JBEZFP010000152.1"/>
</dbReference>
<keyword evidence="2 5" id="KW-0238">DNA-binding</keyword>
<dbReference type="InterPro" id="IPR046335">
    <property type="entry name" value="LacI/GalR-like_sensor"/>
</dbReference>
<accession>A0ABV3DTK1</accession>
<dbReference type="EMBL" id="JBEZFP010000152">
    <property type="protein sequence ID" value="MEU8139067.1"/>
    <property type="molecule type" value="Genomic_DNA"/>
</dbReference>
<dbReference type="PROSITE" id="PS50932">
    <property type="entry name" value="HTH_LACI_2"/>
    <property type="match status" value="1"/>
</dbReference>
<reference evidence="5 6" key="1">
    <citation type="submission" date="2024-06" db="EMBL/GenBank/DDBJ databases">
        <title>The Natural Products Discovery Center: Release of the First 8490 Sequenced Strains for Exploring Actinobacteria Biosynthetic Diversity.</title>
        <authorList>
            <person name="Kalkreuter E."/>
            <person name="Kautsar S.A."/>
            <person name="Yang D."/>
            <person name="Bader C.D."/>
            <person name="Teijaro C.N."/>
            <person name="Fluegel L."/>
            <person name="Davis C.M."/>
            <person name="Simpson J.R."/>
            <person name="Lauterbach L."/>
            <person name="Steele A.D."/>
            <person name="Gui C."/>
            <person name="Meng S."/>
            <person name="Li G."/>
            <person name="Viehrig K."/>
            <person name="Ye F."/>
            <person name="Su P."/>
            <person name="Kiefer A.F."/>
            <person name="Nichols A."/>
            <person name="Cepeda A.J."/>
            <person name="Yan W."/>
            <person name="Fan B."/>
            <person name="Jiang Y."/>
            <person name="Adhikari A."/>
            <person name="Zheng C.-J."/>
            <person name="Schuster L."/>
            <person name="Cowan T.M."/>
            <person name="Smanski M.J."/>
            <person name="Chevrette M.G."/>
            <person name="De Carvalho L.P.S."/>
            <person name="Shen B."/>
        </authorList>
    </citation>
    <scope>NUCLEOTIDE SEQUENCE [LARGE SCALE GENOMIC DNA]</scope>
    <source>
        <strain evidence="5 6">NPDC048946</strain>
    </source>
</reference>
<dbReference type="CDD" id="cd01392">
    <property type="entry name" value="HTH_LacI"/>
    <property type="match status" value="1"/>
</dbReference>
<name>A0ABV3DTK1_9ACTN</name>
<dbReference type="InterPro" id="IPR000843">
    <property type="entry name" value="HTH_LacI"/>
</dbReference>
<dbReference type="PANTHER" id="PTHR30146">
    <property type="entry name" value="LACI-RELATED TRANSCRIPTIONAL REPRESSOR"/>
    <property type="match status" value="1"/>
</dbReference>
<dbReference type="SMART" id="SM00354">
    <property type="entry name" value="HTH_LACI"/>
    <property type="match status" value="1"/>
</dbReference>
<evidence type="ECO:0000313" key="5">
    <source>
        <dbReference type="EMBL" id="MEU8139067.1"/>
    </source>
</evidence>
<dbReference type="CDD" id="cd06267">
    <property type="entry name" value="PBP1_LacI_sugar_binding-like"/>
    <property type="match status" value="1"/>
</dbReference>
<dbReference type="InterPro" id="IPR010982">
    <property type="entry name" value="Lambda_DNA-bd_dom_sf"/>
</dbReference>
<evidence type="ECO:0000256" key="2">
    <source>
        <dbReference type="ARBA" id="ARBA00023125"/>
    </source>
</evidence>
<dbReference type="PANTHER" id="PTHR30146:SF153">
    <property type="entry name" value="LACTOSE OPERON REPRESSOR"/>
    <property type="match status" value="1"/>
</dbReference>
<protein>
    <submittedName>
        <fullName evidence="5">LacI family DNA-binding transcriptional regulator</fullName>
    </submittedName>
</protein>
<keyword evidence="3" id="KW-0804">Transcription</keyword>
<proteinExistence type="predicted"/>
<feature type="domain" description="HTH lacI-type" evidence="4">
    <location>
        <begin position="10"/>
        <end position="66"/>
    </location>
</feature>
<evidence type="ECO:0000256" key="3">
    <source>
        <dbReference type="ARBA" id="ARBA00023163"/>
    </source>
</evidence>
<evidence type="ECO:0000259" key="4">
    <source>
        <dbReference type="PROSITE" id="PS50932"/>
    </source>
</evidence>
<dbReference type="InterPro" id="IPR028082">
    <property type="entry name" value="Peripla_BP_I"/>
</dbReference>
<dbReference type="Pfam" id="PF00356">
    <property type="entry name" value="LacI"/>
    <property type="match status" value="1"/>
</dbReference>
<comment type="caution">
    <text evidence="5">The sequence shown here is derived from an EMBL/GenBank/DDBJ whole genome shotgun (WGS) entry which is preliminary data.</text>
</comment>
<sequence>MPDLAAARRVTAVDIAKEVGVSRATVGFVLNNTPGKKISDATRARVLDAAARLGYQPNRAAADLARGRSKIILLVLPGRLLGSSLQASLDESARVLAEAGYALVTQTGGPGGAPPLWETLNPDVVIGWTTFTDDEVASMRLAGVRRIVPRPGESARYDQAPGVSEGARMQVDHLHELGHRRIALASLADSQMLELQRTRAEAAVRRAEDLGMEVVGVRAVAHADGSSADAVRAWAADGVTAIVAYNDDVAATVAGAAIAAGLRIPADLAVIGHDDSPMAELFYPPLSSVRMDTVEAARYLAEVALHEADGRPLTSTWTELDTYVVARKSTTG</sequence>
<dbReference type="Proteomes" id="UP001551482">
    <property type="component" value="Unassembled WGS sequence"/>
</dbReference>
<dbReference type="GO" id="GO:0003677">
    <property type="term" value="F:DNA binding"/>
    <property type="evidence" value="ECO:0007669"/>
    <property type="project" value="UniProtKB-KW"/>
</dbReference>
<keyword evidence="6" id="KW-1185">Reference proteome</keyword>
<dbReference type="SUPFAM" id="SSF47413">
    <property type="entry name" value="lambda repressor-like DNA-binding domains"/>
    <property type="match status" value="1"/>
</dbReference>